<keyword evidence="4" id="KW-1185">Reference proteome</keyword>
<dbReference type="InterPro" id="IPR011047">
    <property type="entry name" value="Quinoprotein_ADH-like_sf"/>
</dbReference>
<dbReference type="Gene3D" id="2.40.10.480">
    <property type="match status" value="1"/>
</dbReference>
<dbReference type="Gene3D" id="2.120.10.30">
    <property type="entry name" value="TolB, C-terminal domain"/>
    <property type="match status" value="1"/>
</dbReference>
<evidence type="ECO:0000313" key="4">
    <source>
        <dbReference type="Proteomes" id="UP001596105"/>
    </source>
</evidence>
<feature type="signal peptide" evidence="1">
    <location>
        <begin position="1"/>
        <end position="26"/>
    </location>
</feature>
<dbReference type="InterPro" id="IPR011042">
    <property type="entry name" value="6-blade_b-propeller_TolB-like"/>
</dbReference>
<protein>
    <submittedName>
        <fullName evidence="3">PQQ-binding-like beta-propeller repeat protein</fullName>
    </submittedName>
</protein>
<feature type="domain" description="Pyrrolo-quinoline quinone repeat" evidence="2">
    <location>
        <begin position="188"/>
        <end position="363"/>
    </location>
</feature>
<organism evidence="3 4">
    <name type="scientific">Cohnella suwonensis</name>
    <dbReference type="NCBI Taxonomy" id="696072"/>
    <lineage>
        <taxon>Bacteria</taxon>
        <taxon>Bacillati</taxon>
        <taxon>Bacillota</taxon>
        <taxon>Bacilli</taxon>
        <taxon>Bacillales</taxon>
        <taxon>Paenibacillaceae</taxon>
        <taxon>Cohnella</taxon>
    </lineage>
</organism>
<dbReference type="SUPFAM" id="SSF50998">
    <property type="entry name" value="Quinoprotein alcohol dehydrogenase-like"/>
    <property type="match status" value="1"/>
</dbReference>
<evidence type="ECO:0000259" key="2">
    <source>
        <dbReference type="Pfam" id="PF13360"/>
    </source>
</evidence>
<accession>A0ABW0LU83</accession>
<dbReference type="EMBL" id="JBHSMH010000016">
    <property type="protein sequence ID" value="MFC5468587.1"/>
    <property type="molecule type" value="Genomic_DNA"/>
</dbReference>
<proteinExistence type="predicted"/>
<keyword evidence="1" id="KW-0732">Signal</keyword>
<gene>
    <name evidence="3" type="ORF">ACFPPD_07625</name>
</gene>
<dbReference type="Proteomes" id="UP001596105">
    <property type="component" value="Unassembled WGS sequence"/>
</dbReference>
<comment type="caution">
    <text evidence="3">The sequence shown here is derived from an EMBL/GenBank/DDBJ whole genome shotgun (WGS) entry which is preliminary data.</text>
</comment>
<dbReference type="InterPro" id="IPR002372">
    <property type="entry name" value="PQQ_rpt_dom"/>
</dbReference>
<dbReference type="RefSeq" id="WP_209749553.1">
    <property type="nucleotide sequence ID" value="NZ_JBHSMH010000016.1"/>
</dbReference>
<reference evidence="4" key="1">
    <citation type="journal article" date="2019" name="Int. J. Syst. Evol. Microbiol.">
        <title>The Global Catalogue of Microorganisms (GCM) 10K type strain sequencing project: providing services to taxonomists for standard genome sequencing and annotation.</title>
        <authorList>
            <consortium name="The Broad Institute Genomics Platform"/>
            <consortium name="The Broad Institute Genome Sequencing Center for Infectious Disease"/>
            <person name="Wu L."/>
            <person name="Ma J."/>
        </authorList>
    </citation>
    <scope>NUCLEOTIDE SEQUENCE [LARGE SCALE GENOMIC DNA]</scope>
    <source>
        <strain evidence="4">CCUG 57113</strain>
    </source>
</reference>
<sequence>MKVRSIFRVSLIALVIGALSMSAVSAAAPPTKLPAKEYQELKYKNDRGEKLKFFGYKQFKIDWTKEMPDSVDIAMNKEKTRIFATNDNSVVAFDLSGKEAWRYELPNHDFNYYLLHIGADGTVYAVRQPQNLLGVNDPGYVAALSGQGQLLWEHVFDDQSLAAWMDYSGSAKGTFVTYTDNGIAGLRGGEIAWTNKEILEITTKTFGDYSYSYANVQSMFADRQGTTYVQTDAKTFALDEQGAVRWSGDIQGDLVLVQNDQYLLQTSPTGGWALWDAATGKKLSGALIKPLWLKDTGIANDRLGGLYISNFLLSKKNGISKIDARGKAIWSYAIRFPGYSDAYELVSDAAGNVFFTDSGGTFYSLDRNGNERFIFLYRNQYGPDSTKAVVDANGNVYALFNNIGLMKIAKIAKIAK</sequence>
<name>A0ABW0LU83_9BACL</name>
<dbReference type="Pfam" id="PF13360">
    <property type="entry name" value="PQQ_2"/>
    <property type="match status" value="1"/>
</dbReference>
<evidence type="ECO:0000256" key="1">
    <source>
        <dbReference type="SAM" id="SignalP"/>
    </source>
</evidence>
<feature type="chain" id="PRO_5046832043" evidence="1">
    <location>
        <begin position="27"/>
        <end position="416"/>
    </location>
</feature>
<evidence type="ECO:0000313" key="3">
    <source>
        <dbReference type="EMBL" id="MFC5468587.1"/>
    </source>
</evidence>